<sequence>MAALLEATGLVAGYARPVAGPLDLALEPGEVVGLAGPNGAGKSTLLRSLAGEPLVHGGSIRRAGGELALLPQKPPRPAEVPLTAREYLGLTGASPLASMATWLDRRVDALSGGQFQLLAAQARLGAGAAVVLLDEPTNNLDPAAAEGVAEAIDLAAAAGRGVVVVSHEAAFLARTCHRTREVAPWS</sequence>
<organism evidence="6 7">
    <name type="scientific">Thiohalospira halophila DSM 15071</name>
    <dbReference type="NCBI Taxonomy" id="1123397"/>
    <lineage>
        <taxon>Bacteria</taxon>
        <taxon>Pseudomonadati</taxon>
        <taxon>Pseudomonadota</taxon>
        <taxon>Gammaproteobacteria</taxon>
        <taxon>Thiohalospirales</taxon>
        <taxon>Thiohalospiraceae</taxon>
        <taxon>Thiohalospira</taxon>
    </lineage>
</organism>
<dbReference type="STRING" id="1123397.SAMN05660831_01511"/>
<proteinExistence type="inferred from homology"/>
<dbReference type="SUPFAM" id="SSF52540">
    <property type="entry name" value="P-loop containing nucleoside triphosphate hydrolases"/>
    <property type="match status" value="1"/>
</dbReference>
<dbReference type="OrthoDB" id="9780942at2"/>
<evidence type="ECO:0000259" key="5">
    <source>
        <dbReference type="PROSITE" id="PS50893"/>
    </source>
</evidence>
<dbReference type="Proteomes" id="UP000198611">
    <property type="component" value="Unassembled WGS sequence"/>
</dbReference>
<dbReference type="InterPro" id="IPR027417">
    <property type="entry name" value="P-loop_NTPase"/>
</dbReference>
<protein>
    <submittedName>
        <fullName evidence="6">ABC transporter</fullName>
    </submittedName>
</protein>
<keyword evidence="7" id="KW-1185">Reference proteome</keyword>
<keyword evidence="2" id="KW-0813">Transport</keyword>
<dbReference type="AlphaFoldDB" id="A0A1I1RMR4"/>
<keyword evidence="3" id="KW-0547">Nucleotide-binding</keyword>
<dbReference type="Gene3D" id="3.40.50.300">
    <property type="entry name" value="P-loop containing nucleotide triphosphate hydrolases"/>
    <property type="match status" value="1"/>
</dbReference>
<evidence type="ECO:0000256" key="2">
    <source>
        <dbReference type="ARBA" id="ARBA00022448"/>
    </source>
</evidence>
<comment type="similarity">
    <text evidence="1">Belongs to the ABC transporter superfamily.</text>
</comment>
<gene>
    <name evidence="6" type="ORF">SAMN05660831_01511</name>
</gene>
<dbReference type="InterPro" id="IPR003593">
    <property type="entry name" value="AAA+_ATPase"/>
</dbReference>
<dbReference type="InterPro" id="IPR003439">
    <property type="entry name" value="ABC_transporter-like_ATP-bd"/>
</dbReference>
<dbReference type="SMART" id="SM00382">
    <property type="entry name" value="AAA"/>
    <property type="match status" value="1"/>
</dbReference>
<evidence type="ECO:0000313" key="7">
    <source>
        <dbReference type="Proteomes" id="UP000198611"/>
    </source>
</evidence>
<dbReference type="RefSeq" id="WP_093428154.1">
    <property type="nucleotide sequence ID" value="NZ_FOMJ01000004.1"/>
</dbReference>
<dbReference type="PROSITE" id="PS50893">
    <property type="entry name" value="ABC_TRANSPORTER_2"/>
    <property type="match status" value="1"/>
</dbReference>
<keyword evidence="4" id="KW-0067">ATP-binding</keyword>
<evidence type="ECO:0000256" key="4">
    <source>
        <dbReference type="ARBA" id="ARBA00022840"/>
    </source>
</evidence>
<dbReference type="Pfam" id="PF00005">
    <property type="entry name" value="ABC_tran"/>
    <property type="match status" value="1"/>
</dbReference>
<feature type="domain" description="ABC transporter" evidence="5">
    <location>
        <begin position="2"/>
        <end position="183"/>
    </location>
</feature>
<dbReference type="EMBL" id="FOMJ01000004">
    <property type="protein sequence ID" value="SFD35636.1"/>
    <property type="molecule type" value="Genomic_DNA"/>
</dbReference>
<dbReference type="GO" id="GO:0005524">
    <property type="term" value="F:ATP binding"/>
    <property type="evidence" value="ECO:0007669"/>
    <property type="project" value="UniProtKB-KW"/>
</dbReference>
<reference evidence="6 7" key="1">
    <citation type="submission" date="2016-10" db="EMBL/GenBank/DDBJ databases">
        <authorList>
            <person name="de Groot N.N."/>
        </authorList>
    </citation>
    <scope>NUCLEOTIDE SEQUENCE [LARGE SCALE GENOMIC DNA]</scope>
    <source>
        <strain evidence="6 7">HL3</strain>
    </source>
</reference>
<name>A0A1I1RMR4_9GAMM</name>
<dbReference type="GO" id="GO:0016887">
    <property type="term" value="F:ATP hydrolysis activity"/>
    <property type="evidence" value="ECO:0007669"/>
    <property type="project" value="InterPro"/>
</dbReference>
<dbReference type="PANTHER" id="PTHR42734">
    <property type="entry name" value="METAL TRANSPORT SYSTEM ATP-BINDING PROTEIN TM_0124-RELATED"/>
    <property type="match status" value="1"/>
</dbReference>
<evidence type="ECO:0000313" key="6">
    <source>
        <dbReference type="EMBL" id="SFD35636.1"/>
    </source>
</evidence>
<evidence type="ECO:0000256" key="3">
    <source>
        <dbReference type="ARBA" id="ARBA00022741"/>
    </source>
</evidence>
<accession>A0A1I1RMR4</accession>
<evidence type="ECO:0000256" key="1">
    <source>
        <dbReference type="ARBA" id="ARBA00005417"/>
    </source>
</evidence>
<dbReference type="PANTHER" id="PTHR42734:SF17">
    <property type="entry name" value="METAL TRANSPORT SYSTEM ATP-BINDING PROTEIN TM_0124-RELATED"/>
    <property type="match status" value="1"/>
</dbReference>
<dbReference type="InterPro" id="IPR050153">
    <property type="entry name" value="Metal_Ion_Import_ABC"/>
</dbReference>